<feature type="domain" description="Erythromycin biosynthesis protein CIII-like C-terminal" evidence="4">
    <location>
        <begin position="241"/>
        <end position="383"/>
    </location>
</feature>
<dbReference type="InterPro" id="IPR048284">
    <property type="entry name" value="EryCIII-like_N"/>
</dbReference>
<dbReference type="PANTHER" id="PTHR48050:SF13">
    <property type="entry name" value="STEROL 3-BETA-GLUCOSYLTRANSFERASE UGT80A2"/>
    <property type="match status" value="1"/>
</dbReference>
<evidence type="ECO:0000256" key="2">
    <source>
        <dbReference type="ARBA" id="ARBA00022676"/>
    </source>
</evidence>
<reference evidence="7" key="1">
    <citation type="journal article" date="2019" name="Int. J. Syst. Evol. Microbiol.">
        <title>The Global Catalogue of Microorganisms (GCM) 10K type strain sequencing project: providing services to taxonomists for standard genome sequencing and annotation.</title>
        <authorList>
            <consortium name="The Broad Institute Genomics Platform"/>
            <consortium name="The Broad Institute Genome Sequencing Center for Infectious Disease"/>
            <person name="Wu L."/>
            <person name="Ma J."/>
        </authorList>
    </citation>
    <scope>NUCLEOTIDE SEQUENCE [LARGE SCALE GENOMIC DNA]</scope>
    <source>
        <strain evidence="7">JCM 16021</strain>
    </source>
</reference>
<evidence type="ECO:0000313" key="6">
    <source>
        <dbReference type="EMBL" id="GAA2115880.1"/>
    </source>
</evidence>
<dbReference type="Proteomes" id="UP001500575">
    <property type="component" value="Unassembled WGS sequence"/>
</dbReference>
<sequence>MRVLVATLPLWGHLRPLLPLASALVSRGHEVMWATGPDACARVEGLGFRAVPAGLTEEDFNTARDAGQRRFAHLPPEERPNWLAPWIFGSGRAGPMLHDLRELVAEWPPELVVHDQAEYASAIVAGTLGIPHVSHGFGDVLPTVRVARTGDDVAGLWRAAGLTPRPYGGSYDHLYLDIYPPGLAMSPRDHISRRQLIRPVPPFGAVPGPLPGPLRHLTDRSLVYATLGTVFNDPRLLASVVGAVASLPVSVVATVGFDIDPAAYGDQPEHVHLARFVPQDDLLPHCAAVVSHGGSGTFLAALAHGLPQVLVPQGADQFLNAAAAERAGVAIVLRGDQQDPDRIRQAVSIVLEDQGFAARAALVAEEIAAMPSADQVVDRLDDLLR</sequence>
<accession>A0ABP5JEC3</accession>
<dbReference type="SUPFAM" id="SSF53756">
    <property type="entry name" value="UDP-Glycosyltransferase/glycogen phosphorylase"/>
    <property type="match status" value="1"/>
</dbReference>
<evidence type="ECO:0000256" key="1">
    <source>
        <dbReference type="ARBA" id="ARBA00006962"/>
    </source>
</evidence>
<dbReference type="EMBL" id="BAAAQQ010000002">
    <property type="protein sequence ID" value="GAA2115880.1"/>
    <property type="molecule type" value="Genomic_DNA"/>
</dbReference>
<dbReference type="InterPro" id="IPR050426">
    <property type="entry name" value="Glycosyltransferase_28"/>
</dbReference>
<evidence type="ECO:0000259" key="4">
    <source>
        <dbReference type="Pfam" id="PF06722"/>
    </source>
</evidence>
<evidence type="ECO:0000313" key="7">
    <source>
        <dbReference type="Proteomes" id="UP001500575"/>
    </source>
</evidence>
<protein>
    <submittedName>
        <fullName evidence="6">Glycosyltransferase</fullName>
    </submittedName>
</protein>
<dbReference type="Pfam" id="PF06722">
    <property type="entry name" value="EryCIII-like_C"/>
    <property type="match status" value="1"/>
</dbReference>
<organism evidence="6 7">
    <name type="scientific">Nocardioides bigeumensis</name>
    <dbReference type="NCBI Taxonomy" id="433657"/>
    <lineage>
        <taxon>Bacteria</taxon>
        <taxon>Bacillati</taxon>
        <taxon>Actinomycetota</taxon>
        <taxon>Actinomycetes</taxon>
        <taxon>Propionibacteriales</taxon>
        <taxon>Nocardioidaceae</taxon>
        <taxon>Nocardioides</taxon>
    </lineage>
</organism>
<evidence type="ECO:0000256" key="3">
    <source>
        <dbReference type="ARBA" id="ARBA00022679"/>
    </source>
</evidence>
<dbReference type="RefSeq" id="WP_344302096.1">
    <property type="nucleotide sequence ID" value="NZ_BAAAQQ010000002.1"/>
</dbReference>
<keyword evidence="3" id="KW-0808">Transferase</keyword>
<dbReference type="InterPro" id="IPR010610">
    <property type="entry name" value="EryCIII-like_C"/>
</dbReference>
<keyword evidence="2" id="KW-0328">Glycosyltransferase</keyword>
<keyword evidence="7" id="KW-1185">Reference proteome</keyword>
<comment type="caution">
    <text evidence="6">The sequence shown here is derived from an EMBL/GenBank/DDBJ whole genome shotgun (WGS) entry which is preliminary data.</text>
</comment>
<gene>
    <name evidence="6" type="ORF">GCM10009843_05660</name>
</gene>
<dbReference type="Gene3D" id="3.40.50.2000">
    <property type="entry name" value="Glycogen Phosphorylase B"/>
    <property type="match status" value="2"/>
</dbReference>
<evidence type="ECO:0000259" key="5">
    <source>
        <dbReference type="Pfam" id="PF21036"/>
    </source>
</evidence>
<proteinExistence type="inferred from homology"/>
<dbReference type="CDD" id="cd03784">
    <property type="entry name" value="GT1_Gtf-like"/>
    <property type="match status" value="1"/>
</dbReference>
<dbReference type="PANTHER" id="PTHR48050">
    <property type="entry name" value="STEROL 3-BETA-GLUCOSYLTRANSFERASE"/>
    <property type="match status" value="1"/>
</dbReference>
<dbReference type="Pfam" id="PF21036">
    <property type="entry name" value="EryCIII-like_N"/>
    <property type="match status" value="1"/>
</dbReference>
<dbReference type="InterPro" id="IPR002213">
    <property type="entry name" value="UDP_glucos_trans"/>
</dbReference>
<feature type="domain" description="Erythromycin biosynthesis protein CIII-like N-terminal" evidence="5">
    <location>
        <begin position="23"/>
        <end position="140"/>
    </location>
</feature>
<comment type="similarity">
    <text evidence="1">Belongs to the glycosyltransferase 28 family.</text>
</comment>
<name>A0ABP5JEC3_9ACTN</name>